<organism evidence="2 3">
    <name type="scientific">Streptomyces axinellae</name>
    <dbReference type="NCBI Taxonomy" id="552788"/>
    <lineage>
        <taxon>Bacteria</taxon>
        <taxon>Bacillati</taxon>
        <taxon>Actinomycetota</taxon>
        <taxon>Actinomycetes</taxon>
        <taxon>Kitasatosporales</taxon>
        <taxon>Streptomycetaceae</taxon>
        <taxon>Streptomyces</taxon>
    </lineage>
</organism>
<dbReference type="EMBL" id="BAAARJ010000002">
    <property type="protein sequence ID" value="GAA2597309.1"/>
    <property type="molecule type" value="Genomic_DNA"/>
</dbReference>
<feature type="compositionally biased region" description="Polar residues" evidence="1">
    <location>
        <begin position="132"/>
        <end position="146"/>
    </location>
</feature>
<feature type="compositionally biased region" description="Basic and acidic residues" evidence="1">
    <location>
        <begin position="1"/>
        <end position="11"/>
    </location>
</feature>
<dbReference type="Proteomes" id="UP001501447">
    <property type="component" value="Unassembled WGS sequence"/>
</dbReference>
<accession>A0ABP6C1A3</accession>
<evidence type="ECO:0000313" key="2">
    <source>
        <dbReference type="EMBL" id="GAA2597309.1"/>
    </source>
</evidence>
<feature type="compositionally biased region" description="Polar residues" evidence="1">
    <location>
        <begin position="26"/>
        <end position="51"/>
    </location>
</feature>
<feature type="compositionally biased region" description="Basic and acidic residues" evidence="1">
    <location>
        <begin position="54"/>
        <end position="101"/>
    </location>
</feature>
<comment type="caution">
    <text evidence="2">The sequence shown here is derived from an EMBL/GenBank/DDBJ whole genome shotgun (WGS) entry which is preliminary data.</text>
</comment>
<sequence length="153" mass="16681">MRPCRSPRERPTAAPQSLLLQKRLRSGTSGFSSTTVAGSGLATSGTCTSPAPSRPREELFAEDPARTETDRVETRPDSERESLPETERREDWERAEVRAEAREDDPERAEPEERLPRAALVRPVGVAPSSPPDATTGASPQVSQYNSPPPMSS</sequence>
<keyword evidence="3" id="KW-1185">Reference proteome</keyword>
<evidence type="ECO:0000313" key="3">
    <source>
        <dbReference type="Proteomes" id="UP001501447"/>
    </source>
</evidence>
<proteinExistence type="predicted"/>
<gene>
    <name evidence="2" type="ORF">GCM10009863_08480</name>
</gene>
<protein>
    <submittedName>
        <fullName evidence="2">Uncharacterized protein</fullName>
    </submittedName>
</protein>
<evidence type="ECO:0000256" key="1">
    <source>
        <dbReference type="SAM" id="MobiDB-lite"/>
    </source>
</evidence>
<name>A0ABP6C1A3_9ACTN</name>
<reference evidence="3" key="1">
    <citation type="journal article" date="2019" name="Int. J. Syst. Evol. Microbiol.">
        <title>The Global Catalogue of Microorganisms (GCM) 10K type strain sequencing project: providing services to taxonomists for standard genome sequencing and annotation.</title>
        <authorList>
            <consortium name="The Broad Institute Genomics Platform"/>
            <consortium name="The Broad Institute Genome Sequencing Center for Infectious Disease"/>
            <person name="Wu L."/>
            <person name="Ma J."/>
        </authorList>
    </citation>
    <scope>NUCLEOTIDE SEQUENCE [LARGE SCALE GENOMIC DNA]</scope>
    <source>
        <strain evidence="3">JCM 16373</strain>
    </source>
</reference>
<feature type="region of interest" description="Disordered" evidence="1">
    <location>
        <begin position="1"/>
        <end position="153"/>
    </location>
</feature>